<dbReference type="EMBL" id="JTDL01000094">
    <property type="protein sequence ID" value="KHL03797.1"/>
    <property type="molecule type" value="Genomic_DNA"/>
</dbReference>
<reference evidence="1 2" key="1">
    <citation type="submission" date="2014-09" db="EMBL/GenBank/DDBJ databases">
        <title>Genome sequence of Sinomonas sp. MUSC 117.</title>
        <authorList>
            <person name="Lee L.-H."/>
        </authorList>
    </citation>
    <scope>NUCLEOTIDE SEQUENCE [LARGE SCALE GENOMIC DNA]</scope>
    <source>
        <strain evidence="1 2">MUSC 117</strain>
    </source>
</reference>
<comment type="caution">
    <text evidence="1">The sequence shown here is derived from an EMBL/GenBank/DDBJ whole genome shotgun (WGS) entry which is preliminary data.</text>
</comment>
<gene>
    <name evidence="1" type="ORF">LK10_08385</name>
</gene>
<evidence type="ECO:0000313" key="2">
    <source>
        <dbReference type="Proteomes" id="UP000030982"/>
    </source>
</evidence>
<proteinExistence type="predicted"/>
<name>A0A0B2APC0_9MICC</name>
<evidence type="ECO:0000313" key="1">
    <source>
        <dbReference type="EMBL" id="KHL03797.1"/>
    </source>
</evidence>
<dbReference type="RefSeq" id="WP_043122294.1">
    <property type="nucleotide sequence ID" value="NZ_JTDL01000094.1"/>
</dbReference>
<protein>
    <submittedName>
        <fullName evidence="1">Uncharacterized protein</fullName>
    </submittedName>
</protein>
<dbReference type="Proteomes" id="UP000030982">
    <property type="component" value="Unassembled WGS sequence"/>
</dbReference>
<sequence>MEYTLASVVDATAEARYATPAQFDHALAAGVNHAEARLMLVSGATYLAATEHRDGHPEGVIGVTIDRREAILESVLAELPLRRLAALAVEFEVIHHGDDETPAAVVYAATRSTGADWADELLGWN</sequence>
<organism evidence="1 2">
    <name type="scientific">Sinomonas humi</name>
    <dbReference type="NCBI Taxonomy" id="1338436"/>
    <lineage>
        <taxon>Bacteria</taxon>
        <taxon>Bacillati</taxon>
        <taxon>Actinomycetota</taxon>
        <taxon>Actinomycetes</taxon>
        <taxon>Micrococcales</taxon>
        <taxon>Micrococcaceae</taxon>
        <taxon>Sinomonas</taxon>
    </lineage>
</organism>
<dbReference type="AlphaFoldDB" id="A0A0B2APC0"/>
<keyword evidence="2" id="KW-1185">Reference proteome</keyword>
<accession>A0A0B2APC0</accession>